<organism evidence="1 2">
    <name type="scientific">Pseudonocardia adelaidensis</name>
    <dbReference type="NCBI Taxonomy" id="648754"/>
    <lineage>
        <taxon>Bacteria</taxon>
        <taxon>Bacillati</taxon>
        <taxon>Actinomycetota</taxon>
        <taxon>Actinomycetes</taxon>
        <taxon>Pseudonocardiales</taxon>
        <taxon>Pseudonocardiaceae</taxon>
        <taxon>Pseudonocardia</taxon>
    </lineage>
</organism>
<proteinExistence type="predicted"/>
<protein>
    <submittedName>
        <fullName evidence="1">Uncharacterized protein</fullName>
    </submittedName>
</protein>
<dbReference type="EMBL" id="BAABJO010000023">
    <property type="protein sequence ID" value="GAA5131149.1"/>
    <property type="molecule type" value="Genomic_DNA"/>
</dbReference>
<keyword evidence="2" id="KW-1185">Reference proteome</keyword>
<sequence>MGREIELAPGRRVDGRVAIRFFTLDHALEFRTRPVIYRTVDPSTVTQRVVGSVVPCTPEENARWTEAAVACVAEIDSAARDLHEAHLRAAQPLPRRRARAERMRRDWDDAQRRYRSRFQAAVDRYSPVGLEISDAMRRQEELDRQRFLAERKAAELAEQRSEAIAKQRLGDLAGELRWSIRVSDSPSRTLHVVCVGVAPHAVPHDAAPLVEDVDVRTLRESIMEHRATGPVRFDESIDEHIRARFADLPGLARYTGLWRLWWDLFAEDYEPRERSRSNTATFGSSSTYSGFHC</sequence>
<comment type="caution">
    <text evidence="1">The sequence shown here is derived from an EMBL/GenBank/DDBJ whole genome shotgun (WGS) entry which is preliminary data.</text>
</comment>
<accession>A0ABP9NTL1</accession>
<name>A0ABP9NTL1_9PSEU</name>
<reference evidence="2" key="1">
    <citation type="journal article" date="2019" name="Int. J. Syst. Evol. Microbiol.">
        <title>The Global Catalogue of Microorganisms (GCM) 10K type strain sequencing project: providing services to taxonomists for standard genome sequencing and annotation.</title>
        <authorList>
            <consortium name="The Broad Institute Genomics Platform"/>
            <consortium name="The Broad Institute Genome Sequencing Center for Infectious Disease"/>
            <person name="Wu L."/>
            <person name="Ma J."/>
        </authorList>
    </citation>
    <scope>NUCLEOTIDE SEQUENCE [LARGE SCALE GENOMIC DNA]</scope>
    <source>
        <strain evidence="2">JCM 18302</strain>
    </source>
</reference>
<evidence type="ECO:0000313" key="2">
    <source>
        <dbReference type="Proteomes" id="UP001500804"/>
    </source>
</evidence>
<gene>
    <name evidence="1" type="ORF">GCM10023320_54060</name>
</gene>
<evidence type="ECO:0000313" key="1">
    <source>
        <dbReference type="EMBL" id="GAA5131149.1"/>
    </source>
</evidence>
<dbReference type="Proteomes" id="UP001500804">
    <property type="component" value="Unassembled WGS sequence"/>
</dbReference>